<sequence length="75" mass="8150">MVGGQRIATRRRTGGESSSGTRTNLPPNSGFQKFYGFTSSGIQMGQQSVLLFAIMYMGAVVIMHIVSRINFGYKG</sequence>
<comment type="caution">
    <text evidence="3">The sequence shown here is derived from an EMBL/GenBank/DDBJ whole genome shotgun (WGS) entry which is preliminary data.</text>
</comment>
<keyword evidence="2" id="KW-1133">Transmembrane helix</keyword>
<dbReference type="eggNOG" id="KOG3457">
    <property type="taxonomic scope" value="Eukaryota"/>
</dbReference>
<reference evidence="3 4" key="1">
    <citation type="journal article" date="2012" name="BMC Genomics">
        <title>Comparative genomic analysis and phylogenetic position of Theileria equi.</title>
        <authorList>
            <person name="Kappmeyer L.S."/>
            <person name="Thiagarajan M."/>
            <person name="Herndon D.R."/>
            <person name="Ramsay J.D."/>
            <person name="Caler E."/>
            <person name="Djikeng A."/>
            <person name="Gillespie J.J."/>
            <person name="Lau A.O."/>
            <person name="Roalson E.H."/>
            <person name="Silva J.C."/>
            <person name="Silva M.G."/>
            <person name="Suarez C.E."/>
            <person name="Ueti M.W."/>
            <person name="Nene V.M."/>
            <person name="Mealey R.H."/>
            <person name="Knowles D.P."/>
            <person name="Brayton K.A."/>
        </authorList>
    </citation>
    <scope>NUCLEOTIDE SEQUENCE [LARGE SCALE GENOMIC DNA]</scope>
    <source>
        <strain evidence="3 4">WA</strain>
    </source>
</reference>
<dbReference type="OrthoDB" id="5401193at2759"/>
<organism evidence="3 4">
    <name type="scientific">Theileria equi strain WA</name>
    <dbReference type="NCBI Taxonomy" id="1537102"/>
    <lineage>
        <taxon>Eukaryota</taxon>
        <taxon>Sar</taxon>
        <taxon>Alveolata</taxon>
        <taxon>Apicomplexa</taxon>
        <taxon>Aconoidasida</taxon>
        <taxon>Piroplasmida</taxon>
        <taxon>Theileriidae</taxon>
        <taxon>Theileria</taxon>
    </lineage>
</organism>
<evidence type="ECO:0000313" key="3">
    <source>
        <dbReference type="EMBL" id="EKX74031.1"/>
    </source>
</evidence>
<keyword evidence="4" id="KW-1185">Reference proteome</keyword>
<dbReference type="EMBL" id="ACOU01000002">
    <property type="protein sequence ID" value="EKX74031.1"/>
    <property type="molecule type" value="Genomic_DNA"/>
</dbReference>
<protein>
    <recommendedName>
        <fullName evidence="5">Protein transport protein Sec61 subunit beta</fullName>
    </recommendedName>
</protein>
<dbReference type="KEGG" id="beq:BEWA_040690"/>
<proteinExistence type="predicted"/>
<feature type="transmembrane region" description="Helical" evidence="2">
    <location>
        <begin position="49"/>
        <end position="67"/>
    </location>
</feature>
<dbReference type="RefSeq" id="XP_004833483.1">
    <property type="nucleotide sequence ID" value="XM_004833426.1"/>
</dbReference>
<dbReference type="AlphaFoldDB" id="L1LF96"/>
<dbReference type="Proteomes" id="UP000031512">
    <property type="component" value="Unassembled WGS sequence"/>
</dbReference>
<feature type="region of interest" description="Disordered" evidence="1">
    <location>
        <begin position="1"/>
        <end position="29"/>
    </location>
</feature>
<feature type="compositionally biased region" description="Polar residues" evidence="1">
    <location>
        <begin position="15"/>
        <end position="29"/>
    </location>
</feature>
<dbReference type="VEuPathDB" id="PiroplasmaDB:BEWA_040690"/>
<accession>L1LF96</accession>
<keyword evidence="2" id="KW-0472">Membrane</keyword>
<evidence type="ECO:0000313" key="4">
    <source>
        <dbReference type="Proteomes" id="UP000031512"/>
    </source>
</evidence>
<evidence type="ECO:0000256" key="2">
    <source>
        <dbReference type="SAM" id="Phobius"/>
    </source>
</evidence>
<dbReference type="GeneID" id="15807479"/>
<keyword evidence="2" id="KW-0812">Transmembrane</keyword>
<dbReference type="STRING" id="1537102.L1LF96"/>
<name>L1LF96_THEEQ</name>
<evidence type="ECO:0008006" key="5">
    <source>
        <dbReference type="Google" id="ProtNLM"/>
    </source>
</evidence>
<gene>
    <name evidence="3" type="ORF">BEWA_040690</name>
</gene>
<evidence type="ECO:0000256" key="1">
    <source>
        <dbReference type="SAM" id="MobiDB-lite"/>
    </source>
</evidence>